<feature type="domain" description="Histidine kinase/HSP90-like ATPase" evidence="2">
    <location>
        <begin position="3"/>
        <end position="96"/>
    </location>
</feature>
<keyword evidence="3" id="KW-0547">Nucleotide-binding</keyword>
<dbReference type="EMBL" id="JBEPEK010000116">
    <property type="protein sequence ID" value="MER7181368.1"/>
    <property type="molecule type" value="Genomic_DNA"/>
</dbReference>
<dbReference type="CDD" id="cd16936">
    <property type="entry name" value="HATPase_RsbW-like"/>
    <property type="match status" value="1"/>
</dbReference>
<keyword evidence="1" id="KW-0723">Serine/threonine-protein kinase</keyword>
<dbReference type="InterPro" id="IPR050267">
    <property type="entry name" value="Anti-sigma-factor_SerPK"/>
</dbReference>
<evidence type="ECO:0000259" key="2">
    <source>
        <dbReference type="Pfam" id="PF13581"/>
    </source>
</evidence>
<dbReference type="Proteomes" id="UP001474181">
    <property type="component" value="Unassembled WGS sequence"/>
</dbReference>
<keyword evidence="1" id="KW-0808">Transferase</keyword>
<dbReference type="SUPFAM" id="SSF55874">
    <property type="entry name" value="ATPase domain of HSP90 chaperone/DNA topoisomerase II/histidine kinase"/>
    <property type="match status" value="1"/>
</dbReference>
<dbReference type="Pfam" id="PF13581">
    <property type="entry name" value="HATPase_c_2"/>
    <property type="match status" value="1"/>
</dbReference>
<dbReference type="PANTHER" id="PTHR35526">
    <property type="entry name" value="ANTI-SIGMA-F FACTOR RSBW-RELATED"/>
    <property type="match status" value="1"/>
</dbReference>
<comment type="caution">
    <text evidence="3">The sequence shown here is derived from an EMBL/GenBank/DDBJ whole genome shotgun (WGS) entry which is preliminary data.</text>
</comment>
<protein>
    <submittedName>
        <fullName evidence="3">ATP-binding protein</fullName>
    </submittedName>
</protein>
<proteinExistence type="predicted"/>
<sequence>PLLRRWHTGEQARDSTLLVISELVTNAVRFGTGPVTVRLVRAGSLLTCEVGDTGNGRPRLHRGDPLDDTGRGLHVVHKLTTRWGVRWTDTGKAVWAELEA</sequence>
<feature type="non-terminal residue" evidence="3">
    <location>
        <position position="1"/>
    </location>
</feature>
<evidence type="ECO:0000256" key="1">
    <source>
        <dbReference type="ARBA" id="ARBA00022527"/>
    </source>
</evidence>
<keyword evidence="1" id="KW-0418">Kinase</keyword>
<evidence type="ECO:0000313" key="3">
    <source>
        <dbReference type="EMBL" id="MER7181368.1"/>
    </source>
</evidence>
<organism evidence="3 4">
    <name type="scientific">Streptomyces hyaluromycini</name>
    <dbReference type="NCBI Taxonomy" id="1377993"/>
    <lineage>
        <taxon>Bacteria</taxon>
        <taxon>Bacillati</taxon>
        <taxon>Actinomycetota</taxon>
        <taxon>Actinomycetes</taxon>
        <taxon>Kitasatosporales</taxon>
        <taxon>Streptomycetaceae</taxon>
        <taxon>Streptomyces</taxon>
    </lineage>
</organism>
<dbReference type="GO" id="GO:0005524">
    <property type="term" value="F:ATP binding"/>
    <property type="evidence" value="ECO:0007669"/>
    <property type="project" value="UniProtKB-KW"/>
</dbReference>
<dbReference type="InterPro" id="IPR036890">
    <property type="entry name" value="HATPase_C_sf"/>
</dbReference>
<gene>
    <name evidence="3" type="ORF">ABT404_18125</name>
</gene>
<dbReference type="PANTHER" id="PTHR35526:SF3">
    <property type="entry name" value="ANTI-SIGMA-F FACTOR RSBW"/>
    <property type="match status" value="1"/>
</dbReference>
<dbReference type="RefSeq" id="WP_350782142.1">
    <property type="nucleotide sequence ID" value="NZ_JBEPEK010000116.1"/>
</dbReference>
<evidence type="ECO:0000313" key="4">
    <source>
        <dbReference type="Proteomes" id="UP001474181"/>
    </source>
</evidence>
<reference evidence="3 4" key="1">
    <citation type="submission" date="2024-06" db="EMBL/GenBank/DDBJ databases">
        <title>The Natural Products Discovery Center: Release of the First 8490 Sequenced Strains for Exploring Actinobacteria Biosynthetic Diversity.</title>
        <authorList>
            <person name="Kalkreuter E."/>
            <person name="Kautsar S.A."/>
            <person name="Yang D."/>
            <person name="Bader C.D."/>
            <person name="Teijaro C.N."/>
            <person name="Fluegel L."/>
            <person name="Davis C.M."/>
            <person name="Simpson J.R."/>
            <person name="Lauterbach L."/>
            <person name="Steele A.D."/>
            <person name="Gui C."/>
            <person name="Meng S."/>
            <person name="Li G."/>
            <person name="Viehrig K."/>
            <person name="Ye F."/>
            <person name="Su P."/>
            <person name="Kiefer A.F."/>
            <person name="Nichols A."/>
            <person name="Cepeda A.J."/>
            <person name="Yan W."/>
            <person name="Fan B."/>
            <person name="Jiang Y."/>
            <person name="Adhikari A."/>
            <person name="Zheng C.-J."/>
            <person name="Schuster L."/>
            <person name="Cowan T.M."/>
            <person name="Smanski M.J."/>
            <person name="Chevrette M.G."/>
            <person name="De Carvalho L.P.S."/>
            <person name="Shen B."/>
        </authorList>
    </citation>
    <scope>NUCLEOTIDE SEQUENCE [LARGE SCALE GENOMIC DNA]</scope>
    <source>
        <strain evidence="3 4">NPDC000234</strain>
    </source>
</reference>
<keyword evidence="3" id="KW-0067">ATP-binding</keyword>
<dbReference type="Gene3D" id="3.30.565.10">
    <property type="entry name" value="Histidine kinase-like ATPase, C-terminal domain"/>
    <property type="match status" value="1"/>
</dbReference>
<accession>A0ABV1WX74</accession>
<dbReference type="InterPro" id="IPR003594">
    <property type="entry name" value="HATPase_dom"/>
</dbReference>
<keyword evidence="4" id="KW-1185">Reference proteome</keyword>
<name>A0ABV1WX74_9ACTN</name>